<name>A0A8H6XZ70_9AGAR</name>
<reference evidence="2" key="1">
    <citation type="submission" date="2020-05" db="EMBL/GenBank/DDBJ databases">
        <title>Mycena genomes resolve the evolution of fungal bioluminescence.</title>
        <authorList>
            <person name="Tsai I.J."/>
        </authorList>
    </citation>
    <scope>NUCLEOTIDE SEQUENCE</scope>
    <source>
        <strain evidence="2">160909Yilan</strain>
    </source>
</reference>
<evidence type="ECO:0000256" key="1">
    <source>
        <dbReference type="SAM" id="MobiDB-lite"/>
    </source>
</evidence>
<protein>
    <submittedName>
        <fullName evidence="2">Uncharacterized protein</fullName>
    </submittedName>
</protein>
<evidence type="ECO:0000313" key="2">
    <source>
        <dbReference type="EMBL" id="KAF7349787.1"/>
    </source>
</evidence>
<feature type="region of interest" description="Disordered" evidence="1">
    <location>
        <begin position="480"/>
        <end position="504"/>
    </location>
</feature>
<evidence type="ECO:0000313" key="3">
    <source>
        <dbReference type="Proteomes" id="UP000623467"/>
    </source>
</evidence>
<organism evidence="2 3">
    <name type="scientific">Mycena sanguinolenta</name>
    <dbReference type="NCBI Taxonomy" id="230812"/>
    <lineage>
        <taxon>Eukaryota</taxon>
        <taxon>Fungi</taxon>
        <taxon>Dikarya</taxon>
        <taxon>Basidiomycota</taxon>
        <taxon>Agaricomycotina</taxon>
        <taxon>Agaricomycetes</taxon>
        <taxon>Agaricomycetidae</taxon>
        <taxon>Agaricales</taxon>
        <taxon>Marasmiineae</taxon>
        <taxon>Mycenaceae</taxon>
        <taxon>Mycena</taxon>
    </lineage>
</organism>
<proteinExistence type="predicted"/>
<dbReference type="OrthoDB" id="258495at2759"/>
<keyword evidence="3" id="KW-1185">Reference proteome</keyword>
<gene>
    <name evidence="2" type="ORF">MSAN_01705900</name>
</gene>
<sequence length="547" mass="61677">MDGRTPPDPDSNSLPPTESAYRGAFFPNSQHLFVAGGTFTSHNITTPAPPDYLRIPLGSIDLRNEIRQVEAVGVVSSRSHHRGIVRRMYSARVGCLSTPMTVALHPHILQLYATASSSGIHASVFHDDLIPFHQFLESFRHSAILQAYIYAYTNVDDNEAFRYCGRTLDSMRYWARYYSWPNSPFKPNLSVSLRQDRIRMTGTLTPPGSIQTLHDPRQESRVIASLALQQWYSICHWCLPQHRSNYAPVQAEVKLGSIIRCPSACKWEDATEIAWVVPDSGGGPTLESWFHIWLGNSPAGDGPVRYNCREVFGSVISMWSPKSHAESWLSQASYIFTQLKSHSNCRDYMLVHWVRFSVSISVPVQHPPPGYLFLCSPAEFKTGPVSFRWPDCPAYWCLDSSGNEPLSDEEASCLGFPPIKLTTRVGAKFWDDNVYAGLRKFHEGKGVDPDSQDVARQLGYPLYELSGSVPHVQEQRLALERDDERNDSSHPEDHVQNDPSGPMQEFFCSDNAAKHSSFAKLVELLKFGLIVLLTVMRLYEHAERIVF</sequence>
<accession>A0A8H6XZ70</accession>
<feature type="region of interest" description="Disordered" evidence="1">
    <location>
        <begin position="1"/>
        <end position="20"/>
    </location>
</feature>
<dbReference type="Proteomes" id="UP000623467">
    <property type="component" value="Unassembled WGS sequence"/>
</dbReference>
<dbReference type="EMBL" id="JACAZH010000015">
    <property type="protein sequence ID" value="KAF7349787.1"/>
    <property type="molecule type" value="Genomic_DNA"/>
</dbReference>
<feature type="compositionally biased region" description="Basic and acidic residues" evidence="1">
    <location>
        <begin position="480"/>
        <end position="496"/>
    </location>
</feature>
<comment type="caution">
    <text evidence="2">The sequence shown here is derived from an EMBL/GenBank/DDBJ whole genome shotgun (WGS) entry which is preliminary data.</text>
</comment>
<dbReference type="AlphaFoldDB" id="A0A8H6XZ70"/>